<evidence type="ECO:0000256" key="3">
    <source>
        <dbReference type="ARBA" id="ARBA00022989"/>
    </source>
</evidence>
<name>A0A7S0NZF3_9EUKA</name>
<evidence type="ECO:0000256" key="4">
    <source>
        <dbReference type="ARBA" id="ARBA00023136"/>
    </source>
</evidence>
<dbReference type="AlphaFoldDB" id="A0A7S0NZF3"/>
<dbReference type="GO" id="GO:0005783">
    <property type="term" value="C:endoplasmic reticulum"/>
    <property type="evidence" value="ECO:0007669"/>
    <property type="project" value="TreeGrafter"/>
</dbReference>
<evidence type="ECO:0000259" key="6">
    <source>
        <dbReference type="Pfam" id="PF03798"/>
    </source>
</evidence>
<dbReference type="GO" id="GO:0055088">
    <property type="term" value="P:lipid homeostasis"/>
    <property type="evidence" value="ECO:0007669"/>
    <property type="project" value="TreeGrafter"/>
</dbReference>
<dbReference type="PANTHER" id="PTHR13439">
    <property type="entry name" value="CT120 PROTEIN"/>
    <property type="match status" value="1"/>
</dbReference>
<dbReference type="InterPro" id="IPR050846">
    <property type="entry name" value="TLCD"/>
</dbReference>
<comment type="subcellular location">
    <subcellularLocation>
        <location evidence="1">Membrane</location>
        <topology evidence="1">Multi-pass membrane protein</topology>
    </subcellularLocation>
</comment>
<dbReference type="GO" id="GO:0016020">
    <property type="term" value="C:membrane"/>
    <property type="evidence" value="ECO:0007669"/>
    <property type="project" value="UniProtKB-SubCell"/>
</dbReference>
<keyword evidence="3 5" id="KW-1133">Transmembrane helix</keyword>
<proteinExistence type="predicted"/>
<feature type="transmembrane region" description="Helical" evidence="5">
    <location>
        <begin position="12"/>
        <end position="32"/>
    </location>
</feature>
<keyword evidence="2 5" id="KW-0812">Transmembrane</keyword>
<dbReference type="InterPro" id="IPR006634">
    <property type="entry name" value="TLC-dom"/>
</dbReference>
<accession>A0A7S0NZF3</accession>
<protein>
    <recommendedName>
        <fullName evidence="6">TLC domain-containing protein</fullName>
    </recommendedName>
</protein>
<feature type="transmembrane region" description="Helical" evidence="5">
    <location>
        <begin position="179"/>
        <end position="204"/>
    </location>
</feature>
<dbReference type="PANTHER" id="PTHR13439:SF0">
    <property type="entry name" value="TOPOISOMERASE I DAMAGE AFFECTED PROTEIN 4"/>
    <property type="match status" value="1"/>
</dbReference>
<keyword evidence="4 5" id="KW-0472">Membrane</keyword>
<organism evidence="7">
    <name type="scientific">Calcidiscus leptoporus</name>
    <dbReference type="NCBI Taxonomy" id="127549"/>
    <lineage>
        <taxon>Eukaryota</taxon>
        <taxon>Haptista</taxon>
        <taxon>Haptophyta</taxon>
        <taxon>Prymnesiophyceae</taxon>
        <taxon>Coccolithales</taxon>
        <taxon>Calcidiscaceae</taxon>
        <taxon>Calcidiscus</taxon>
    </lineage>
</organism>
<evidence type="ECO:0000256" key="5">
    <source>
        <dbReference type="SAM" id="Phobius"/>
    </source>
</evidence>
<dbReference type="Pfam" id="PF03798">
    <property type="entry name" value="TRAM_LAG1_CLN8"/>
    <property type="match status" value="1"/>
</dbReference>
<feature type="domain" description="TLC" evidence="6">
    <location>
        <begin position="47"/>
        <end position="252"/>
    </location>
</feature>
<gene>
    <name evidence="7" type="ORF">CLEP1334_LOCUS18507</name>
</gene>
<evidence type="ECO:0000313" key="7">
    <source>
        <dbReference type="EMBL" id="CAD8543220.1"/>
    </source>
</evidence>
<feature type="transmembrane region" description="Helical" evidence="5">
    <location>
        <begin position="224"/>
        <end position="246"/>
    </location>
</feature>
<feature type="transmembrane region" description="Helical" evidence="5">
    <location>
        <begin position="146"/>
        <end position="167"/>
    </location>
</feature>
<dbReference type="EMBL" id="HBER01036487">
    <property type="protein sequence ID" value="CAD8543220.1"/>
    <property type="molecule type" value="Transcribed_RNA"/>
</dbReference>
<evidence type="ECO:0000256" key="1">
    <source>
        <dbReference type="ARBA" id="ARBA00004141"/>
    </source>
</evidence>
<evidence type="ECO:0000256" key="2">
    <source>
        <dbReference type="ARBA" id="ARBA00022692"/>
    </source>
</evidence>
<sequence length="276" mass="30331">MVAEVMLSDDPYIVFYRTCACVLGWCLVRLFLSHAFFGGSVVHGTKCTAAIQAALQACAVCWVVTHDPHIAPLYWAMLGFQLGDADLVNIPSPAIAFLSTLAAGEFGMQLLHMRAWFEKPSDVVMVAHHLLCLVLWPMNVANGRGLFFIAVFLTYEVSTPFLMALFFDAVKNSNLPRVIIGTVFTLTFVLVRLGTLPSTAVAAYKAIATDFPSSRLPWWYVGQYATIMFYVERVTGCLPLLLNAYWGQLVVRAYFGEVVKALSADPNAATKMAKAA</sequence>
<reference evidence="7" key="1">
    <citation type="submission" date="2021-01" db="EMBL/GenBank/DDBJ databases">
        <authorList>
            <person name="Corre E."/>
            <person name="Pelletier E."/>
            <person name="Niang G."/>
            <person name="Scheremetjew M."/>
            <person name="Finn R."/>
            <person name="Kale V."/>
            <person name="Holt S."/>
            <person name="Cochrane G."/>
            <person name="Meng A."/>
            <person name="Brown T."/>
            <person name="Cohen L."/>
        </authorList>
    </citation>
    <scope>NUCLEOTIDE SEQUENCE</scope>
    <source>
        <strain evidence="7">RCC1130</strain>
    </source>
</reference>